<gene>
    <name evidence="2" type="ORF">DOO78_04300</name>
</gene>
<evidence type="ECO:0000256" key="1">
    <source>
        <dbReference type="SAM" id="MobiDB-lite"/>
    </source>
</evidence>
<dbReference type="Proteomes" id="UP000249065">
    <property type="component" value="Unassembled WGS sequence"/>
</dbReference>
<accession>A0A327MJG0</accession>
<dbReference type="EMBL" id="QLIX01000002">
    <property type="protein sequence ID" value="RAI60298.1"/>
    <property type="molecule type" value="Genomic_DNA"/>
</dbReference>
<organism evidence="2 3">
    <name type="scientific">Roseicella frigidaeris</name>
    <dbReference type="NCBI Taxonomy" id="2230885"/>
    <lineage>
        <taxon>Bacteria</taxon>
        <taxon>Pseudomonadati</taxon>
        <taxon>Pseudomonadota</taxon>
        <taxon>Alphaproteobacteria</taxon>
        <taxon>Acetobacterales</taxon>
        <taxon>Roseomonadaceae</taxon>
        <taxon>Roseicella</taxon>
    </lineage>
</organism>
<evidence type="ECO:0008006" key="4">
    <source>
        <dbReference type="Google" id="ProtNLM"/>
    </source>
</evidence>
<feature type="compositionally biased region" description="Gly residues" evidence="1">
    <location>
        <begin position="79"/>
        <end position="92"/>
    </location>
</feature>
<feature type="compositionally biased region" description="Low complexity" evidence="1">
    <location>
        <begin position="118"/>
        <end position="148"/>
    </location>
</feature>
<evidence type="ECO:0000313" key="2">
    <source>
        <dbReference type="EMBL" id="RAI60298.1"/>
    </source>
</evidence>
<keyword evidence="3" id="KW-1185">Reference proteome</keyword>
<comment type="caution">
    <text evidence="2">The sequence shown here is derived from an EMBL/GenBank/DDBJ whole genome shotgun (WGS) entry which is preliminary data.</text>
</comment>
<protein>
    <recommendedName>
        <fullName evidence="4">DUF937 domain-containing protein</fullName>
    </recommendedName>
</protein>
<dbReference type="Pfam" id="PF20159">
    <property type="entry name" value="YidB"/>
    <property type="match status" value="1"/>
</dbReference>
<evidence type="ECO:0000313" key="3">
    <source>
        <dbReference type="Proteomes" id="UP000249065"/>
    </source>
</evidence>
<dbReference type="SUPFAM" id="SSF140804">
    <property type="entry name" value="YidB-like"/>
    <property type="match status" value="1"/>
</dbReference>
<name>A0A327MJG0_9PROT</name>
<dbReference type="InterPro" id="IPR027405">
    <property type="entry name" value="YidB-like"/>
</dbReference>
<dbReference type="Gene3D" id="1.10.10.690">
    <property type="entry name" value="YidB-like"/>
    <property type="match status" value="1"/>
</dbReference>
<dbReference type="AlphaFoldDB" id="A0A327MJG0"/>
<feature type="region of interest" description="Disordered" evidence="1">
    <location>
        <begin position="1"/>
        <end position="42"/>
    </location>
</feature>
<feature type="compositionally biased region" description="Polar residues" evidence="1">
    <location>
        <begin position="63"/>
        <end position="75"/>
    </location>
</feature>
<dbReference type="InterPro" id="IPR045372">
    <property type="entry name" value="YidB"/>
</dbReference>
<reference evidence="3" key="1">
    <citation type="submission" date="2018-06" db="EMBL/GenBank/DDBJ databases">
        <authorList>
            <person name="Khan S.A."/>
        </authorList>
    </citation>
    <scope>NUCLEOTIDE SEQUENCE [LARGE SCALE GENOMIC DNA]</scope>
    <source>
        <strain evidence="3">DB-1506</strain>
    </source>
</reference>
<sequence>MRAGPEPQRPDPGRRRAGPGEEEGAVGESLFGRSNGGLASGLPTGVKMAAVALLIHLLMKNSRGQQVPAPSQGAPQDSGHGGGLGGLLGSIFGGNAASPPAGGPPPSGAWGRGGEATPPASGPWGQQGAAPGPASGPWGQQGGAQPANAGGGLGGLGGLLGGLLGGAAGAGALGSLLSGLRDQGLGRQVDSWVSSGQNEPVSPQELERSFDPQELDAAAQQAGTDRGTLLQEISALLPQLVDRMTPQGQVPEHSQAAGNSGIDDLLQNVFGSLSGGGRR</sequence>
<dbReference type="OrthoDB" id="4235777at2"/>
<proteinExistence type="predicted"/>
<feature type="region of interest" description="Disordered" evidence="1">
    <location>
        <begin position="63"/>
        <end position="156"/>
    </location>
</feature>